<dbReference type="InterPro" id="IPR020846">
    <property type="entry name" value="MFS_dom"/>
</dbReference>
<feature type="transmembrane region" description="Helical" evidence="6">
    <location>
        <begin position="237"/>
        <end position="257"/>
    </location>
</feature>
<dbReference type="Gene3D" id="1.20.1720.10">
    <property type="entry name" value="Multidrug resistance protein D"/>
    <property type="match status" value="1"/>
</dbReference>
<evidence type="ECO:0000313" key="8">
    <source>
        <dbReference type="EMBL" id="KAG0255189.1"/>
    </source>
</evidence>
<keyword evidence="9" id="KW-1185">Reference proteome</keyword>
<dbReference type="SUPFAM" id="SSF103473">
    <property type="entry name" value="MFS general substrate transporter"/>
    <property type="match status" value="1"/>
</dbReference>
<keyword evidence="5 6" id="KW-0472">Membrane</keyword>
<dbReference type="PANTHER" id="PTHR23501:SF191">
    <property type="entry name" value="VACUOLAR BASIC AMINO ACID TRANSPORTER 4"/>
    <property type="match status" value="1"/>
</dbReference>
<keyword evidence="3 6" id="KW-0812">Transmembrane</keyword>
<dbReference type="PANTHER" id="PTHR23501">
    <property type="entry name" value="MAJOR FACILITATOR SUPERFAMILY"/>
    <property type="match status" value="1"/>
</dbReference>
<comment type="subcellular location">
    <subcellularLocation>
        <location evidence="1">Endomembrane system</location>
        <topology evidence="1">Multi-pass membrane protein</topology>
    </subcellularLocation>
</comment>
<evidence type="ECO:0000256" key="1">
    <source>
        <dbReference type="ARBA" id="ARBA00004127"/>
    </source>
</evidence>
<keyword evidence="4 6" id="KW-1133">Transmembrane helix</keyword>
<evidence type="ECO:0000256" key="6">
    <source>
        <dbReference type="SAM" id="Phobius"/>
    </source>
</evidence>
<feature type="transmembrane region" description="Helical" evidence="6">
    <location>
        <begin position="66"/>
        <end position="86"/>
    </location>
</feature>
<dbReference type="OrthoDB" id="10021397at2759"/>
<proteinExistence type="predicted"/>
<evidence type="ECO:0000256" key="4">
    <source>
        <dbReference type="ARBA" id="ARBA00022989"/>
    </source>
</evidence>
<dbReference type="Pfam" id="PF07690">
    <property type="entry name" value="MFS_1"/>
    <property type="match status" value="1"/>
</dbReference>
<organism evidence="8 9">
    <name type="scientific">Actinomortierella ambigua</name>
    <dbReference type="NCBI Taxonomy" id="1343610"/>
    <lineage>
        <taxon>Eukaryota</taxon>
        <taxon>Fungi</taxon>
        <taxon>Fungi incertae sedis</taxon>
        <taxon>Mucoromycota</taxon>
        <taxon>Mortierellomycotina</taxon>
        <taxon>Mortierellomycetes</taxon>
        <taxon>Mortierellales</taxon>
        <taxon>Mortierellaceae</taxon>
        <taxon>Actinomortierella</taxon>
    </lineage>
</organism>
<evidence type="ECO:0000259" key="7">
    <source>
        <dbReference type="PROSITE" id="PS50850"/>
    </source>
</evidence>
<keyword evidence="2" id="KW-0813">Transport</keyword>
<dbReference type="AlphaFoldDB" id="A0A9P6U1K0"/>
<dbReference type="EMBL" id="JAAAJB010000473">
    <property type="protein sequence ID" value="KAG0255189.1"/>
    <property type="molecule type" value="Genomic_DNA"/>
</dbReference>
<evidence type="ECO:0000256" key="2">
    <source>
        <dbReference type="ARBA" id="ARBA00022448"/>
    </source>
</evidence>
<feature type="transmembrane region" description="Helical" evidence="6">
    <location>
        <begin position="106"/>
        <end position="125"/>
    </location>
</feature>
<dbReference type="InterPro" id="IPR011701">
    <property type="entry name" value="MFS"/>
</dbReference>
<protein>
    <recommendedName>
        <fullName evidence="7">Major facilitator superfamily (MFS) profile domain-containing protein</fullName>
    </recommendedName>
</protein>
<feature type="transmembrane region" description="Helical" evidence="6">
    <location>
        <begin position="211"/>
        <end position="230"/>
    </location>
</feature>
<evidence type="ECO:0000256" key="3">
    <source>
        <dbReference type="ARBA" id="ARBA00022692"/>
    </source>
</evidence>
<evidence type="ECO:0000313" key="9">
    <source>
        <dbReference type="Proteomes" id="UP000807716"/>
    </source>
</evidence>
<feature type="transmembrane region" description="Helical" evidence="6">
    <location>
        <begin position="6"/>
        <end position="29"/>
    </location>
</feature>
<gene>
    <name evidence="8" type="ORF">DFQ27_006390</name>
</gene>
<feature type="transmembrane region" description="Helical" evidence="6">
    <location>
        <begin position="269"/>
        <end position="289"/>
    </location>
</feature>
<dbReference type="PRINTS" id="PR01036">
    <property type="entry name" value="TCRTETB"/>
</dbReference>
<reference evidence="8" key="1">
    <citation type="journal article" date="2020" name="Fungal Divers.">
        <title>Resolving the Mortierellaceae phylogeny through synthesis of multi-gene phylogenetics and phylogenomics.</title>
        <authorList>
            <person name="Vandepol N."/>
            <person name="Liber J."/>
            <person name="Desiro A."/>
            <person name="Na H."/>
            <person name="Kennedy M."/>
            <person name="Barry K."/>
            <person name="Grigoriev I.V."/>
            <person name="Miller A.N."/>
            <person name="O'Donnell K."/>
            <person name="Stajich J.E."/>
            <person name="Bonito G."/>
        </authorList>
    </citation>
    <scope>NUCLEOTIDE SEQUENCE</scope>
    <source>
        <strain evidence="8">BC1065</strain>
    </source>
</reference>
<sequence>MEVLLIGRGIAGLGAGGMINLVTIIVADIVSLRDRGKYQGILGAMFGISAVLGPLLGGVLAEKSTWRWSFYINLPIGAISTVAIVWMLKLPSVPGTRADKLKRIDFLGSMTFVVGVICILLSTNWGGNEYDWDSTQIIVPYCIGAVILLAFVYVEYKVALEPILPFRLFRNRTVVATNVSSFFLGGAFMSLIFYCPLYYQMVLGDSATTSGLKMIAMVFSLLLVSTITGLATTKYGIYRPFIWGFMLLFIIGAALLSTWSIDSPLWQQLLYPFIIGAGIGGTMQSTIVAGQTAVDHQDIAVATSIITFFRTMGSVVAVAVGGTLLNNILVGRGVNPNNFEEVIAHPKDYMDALKVVFQATIGWPVASLLAALFIQQYELRTTVGGAAQKTKRLKKEQEQTTASVEA</sequence>
<feature type="transmembrane region" description="Helical" evidence="6">
    <location>
        <begin position="175"/>
        <end position="199"/>
    </location>
</feature>
<feature type="transmembrane region" description="Helical" evidence="6">
    <location>
        <begin position="41"/>
        <end position="60"/>
    </location>
</feature>
<dbReference type="GO" id="GO:0022857">
    <property type="term" value="F:transmembrane transporter activity"/>
    <property type="evidence" value="ECO:0007669"/>
    <property type="project" value="InterPro"/>
</dbReference>
<dbReference type="Gene3D" id="1.20.1250.20">
    <property type="entry name" value="MFS general substrate transporter like domains"/>
    <property type="match status" value="1"/>
</dbReference>
<feature type="transmembrane region" description="Helical" evidence="6">
    <location>
        <begin position="355"/>
        <end position="374"/>
    </location>
</feature>
<name>A0A9P6U1K0_9FUNG</name>
<dbReference type="GO" id="GO:0012505">
    <property type="term" value="C:endomembrane system"/>
    <property type="evidence" value="ECO:0007669"/>
    <property type="project" value="UniProtKB-SubCell"/>
</dbReference>
<accession>A0A9P6U1K0</accession>
<dbReference type="GO" id="GO:0005886">
    <property type="term" value="C:plasma membrane"/>
    <property type="evidence" value="ECO:0007669"/>
    <property type="project" value="TreeGrafter"/>
</dbReference>
<dbReference type="InterPro" id="IPR036259">
    <property type="entry name" value="MFS_trans_sf"/>
</dbReference>
<dbReference type="PROSITE" id="PS50850">
    <property type="entry name" value="MFS"/>
    <property type="match status" value="1"/>
</dbReference>
<feature type="domain" description="Major facilitator superfamily (MFS) profile" evidence="7">
    <location>
        <begin position="1"/>
        <end position="379"/>
    </location>
</feature>
<comment type="caution">
    <text evidence="8">The sequence shown here is derived from an EMBL/GenBank/DDBJ whole genome shotgun (WGS) entry which is preliminary data.</text>
</comment>
<feature type="transmembrane region" description="Helical" evidence="6">
    <location>
        <begin position="301"/>
        <end position="325"/>
    </location>
</feature>
<feature type="transmembrane region" description="Helical" evidence="6">
    <location>
        <begin position="137"/>
        <end position="154"/>
    </location>
</feature>
<dbReference type="Proteomes" id="UP000807716">
    <property type="component" value="Unassembled WGS sequence"/>
</dbReference>
<evidence type="ECO:0000256" key="5">
    <source>
        <dbReference type="ARBA" id="ARBA00023136"/>
    </source>
</evidence>